<feature type="compositionally biased region" description="Polar residues" evidence="1">
    <location>
        <begin position="100"/>
        <end position="116"/>
    </location>
</feature>
<feature type="compositionally biased region" description="Polar residues" evidence="1">
    <location>
        <begin position="1202"/>
        <end position="1212"/>
    </location>
</feature>
<feature type="region of interest" description="Disordered" evidence="1">
    <location>
        <begin position="267"/>
        <end position="333"/>
    </location>
</feature>
<feature type="region of interest" description="Disordered" evidence="1">
    <location>
        <begin position="22"/>
        <end position="228"/>
    </location>
</feature>
<feature type="compositionally biased region" description="Basic and acidic residues" evidence="1">
    <location>
        <begin position="923"/>
        <end position="935"/>
    </location>
</feature>
<feature type="compositionally biased region" description="Polar residues" evidence="1">
    <location>
        <begin position="493"/>
        <end position="532"/>
    </location>
</feature>
<evidence type="ECO:0000313" key="3">
    <source>
        <dbReference type="EMBL" id="KAG0248808.1"/>
    </source>
</evidence>
<feature type="compositionally biased region" description="Low complexity" evidence="1">
    <location>
        <begin position="143"/>
        <end position="152"/>
    </location>
</feature>
<protein>
    <recommendedName>
        <fullName evidence="2">DNA replication checkpoint mediator MRC1 domain-containing protein</fullName>
    </recommendedName>
</protein>
<feature type="compositionally biased region" description="Basic and acidic residues" evidence="1">
    <location>
        <begin position="1213"/>
        <end position="1224"/>
    </location>
</feature>
<feature type="region of interest" description="Disordered" evidence="1">
    <location>
        <begin position="1199"/>
        <end position="1232"/>
    </location>
</feature>
<sequence length="1434" mass="157278">MADGMDKGLMALMGIEDDISKDEGLAERMTSANDDEDHDMPSFFDAFSDSDEEDEKPLTHRKATSTSNTVRTGPKSSTHSAKTSSLFASSSSPSTISSGARLSSQQTPRASTSSLFSPELNPFGGKSSSGKIRVSKSPKKNSSKSSASSMFSPTLSPRKKKKTSSAMKPLSLSPSASLATPSTSQSSSSPSSSFPKDVRIASLSPPPQHQQASRRSASTAANGITSPVSSFVLKKRPILFSDSEDSDISPLEDNDVPMSLRNKISLHASLPMTDDSSQPRLFSDEEQEVEREALVQTRQDQDEDMFDEADEKALSTESNSKNKKERPPKALSKTALLQLQMDSARELRNTAFSVKQRVNKKTLSSIMEAAQLRLNQNNVATTPAEVPPPSTIPSTKMKLRTIALSDDSDDETEQDVARRQEEAHWKQEITRALLVAPISKEKRLEISRELRIQPTLSFEKRQEMERVLQMSPLSNKIQNLSLGGDIGGGGDRSLTSPQKSLRQGNSLLTSPSKRASLNSSFQQRRGTVPDIQQYNELMKRQLAKRNLERRKQLEEEAKRSGTWKSPEEYAAEQLENEDKRNKGLDPEENDEDADDEGGGDYEPDTKADALDDEEKQAMDLGSADEAEALSGESDGEEGVQKLEKDMEGVQDDEGDEENESGSDKDEEEEQDSDDDDEGRIMQVKRTTQRKKNIIGDEDDIKVVVVDRSQAYVETDSEDEDDEQSEHGSGSEGGYAFSDENADVSDMEQQMGDSDSDGAEGTQGFGAFFESSYDPSKSRKKDKLAALGVATNTTITNSLSPVVDSSDTNQSQSQSQSQNNGFDGALDFLSGKFPTATPQSPIVPSNSNLNSSTHPSNRADVSGMMDSQVYDDTMAPIIDNDAIAGMYAASNHSSLTPPVPSALPKNAFDVMRNATNNQGGGLQRLEKREAKPQISKTDKSAFIEYEAEEEEDEHMGMGGIDYESENDNDDYDLGDGMVDMSTVLDSQGAENVRKLHMKHEQDQHNKEISDLVQGIAAGGLWKRGKGQMDDLDLFDEEDMDGRFRRKKKLRLTEKIEKLADNPKTAAYARAFRKDKDDDLLVFLSDPEDHDDATKDREKISRALVNNDEDEDMTEVESKEDGAQPVVNLDDQVDDDDEEEEETLNTDKRMEKLRRARTNQDGDSGSMEGSLDAGTIVAVDRNQALPFGIVPAVEESTFDEFTTARKNSTKANTLSDKEKKPRKQAEETAMDPVDEFKEMLRRKKVIQDIIEGVEEPMDYDPMEFSPSSSQRRRTSSKFSTSNLMDRIVDRQSAIDETATGGAGGGGNGGSTGVEADVAAIARPRMLSRQSSSFLVDEERRAKFLSTVGEESRGSNANNRVVKEVNRRKMAFATSKRSSSSGGDSVAASATTASSIATSKRKITISNGSNNSNSRSRSATVDGRSNRLLKILSVEEE</sequence>
<keyword evidence="4" id="KW-1185">Reference proteome</keyword>
<feature type="region of interest" description="Disordered" evidence="1">
    <location>
        <begin position="794"/>
        <end position="866"/>
    </location>
</feature>
<proteinExistence type="predicted"/>
<comment type="caution">
    <text evidence="3">The sequence shown here is derived from an EMBL/GenBank/DDBJ whole genome shotgun (WGS) entry which is preliminary data.</text>
</comment>
<dbReference type="Proteomes" id="UP000726737">
    <property type="component" value="Unassembled WGS sequence"/>
</dbReference>
<name>A0A9P6PM73_9FUNG</name>
<feature type="compositionally biased region" description="Polar residues" evidence="1">
    <location>
        <begin position="64"/>
        <end position="79"/>
    </location>
</feature>
<gene>
    <name evidence="3" type="ORF">BG011_009886</name>
</gene>
<dbReference type="OrthoDB" id="2437836at2759"/>
<dbReference type="InterPro" id="IPR018564">
    <property type="entry name" value="Repl_chkpnt_MRC1_dom"/>
</dbReference>
<feature type="compositionally biased region" description="Basic and acidic residues" evidence="1">
    <location>
        <begin position="548"/>
        <end position="559"/>
    </location>
</feature>
<evidence type="ECO:0000256" key="1">
    <source>
        <dbReference type="SAM" id="MobiDB-lite"/>
    </source>
</evidence>
<feature type="compositionally biased region" description="Basic and acidic residues" evidence="1">
    <location>
        <begin position="638"/>
        <end position="647"/>
    </location>
</feature>
<feature type="compositionally biased region" description="Acidic residues" evidence="1">
    <location>
        <begin position="714"/>
        <end position="723"/>
    </location>
</feature>
<dbReference type="EMBL" id="JAAAJA010000919">
    <property type="protein sequence ID" value="KAG0248808.1"/>
    <property type="molecule type" value="Genomic_DNA"/>
</dbReference>
<feature type="region of interest" description="Disordered" evidence="1">
    <location>
        <begin position="1082"/>
        <end position="1167"/>
    </location>
</feature>
<feature type="compositionally biased region" description="Low complexity" evidence="1">
    <location>
        <begin position="1403"/>
        <end position="1415"/>
    </location>
</feature>
<feature type="region of interest" description="Disordered" evidence="1">
    <location>
        <begin position="1255"/>
        <end position="1278"/>
    </location>
</feature>
<feature type="compositionally biased region" description="Basic and acidic residues" evidence="1">
    <location>
        <begin position="1090"/>
        <end position="1099"/>
    </location>
</feature>
<feature type="compositionally biased region" description="Acidic residues" evidence="1">
    <location>
        <begin position="622"/>
        <end position="637"/>
    </location>
</feature>
<feature type="region of interest" description="Disordered" evidence="1">
    <location>
        <begin position="914"/>
        <end position="935"/>
    </location>
</feature>
<feature type="compositionally biased region" description="Low complexity" evidence="1">
    <location>
        <begin position="80"/>
        <end position="98"/>
    </location>
</feature>
<feature type="compositionally biased region" description="Basic residues" evidence="1">
    <location>
        <begin position="133"/>
        <end position="142"/>
    </location>
</feature>
<accession>A0A9P6PM73</accession>
<evidence type="ECO:0000259" key="2">
    <source>
        <dbReference type="Pfam" id="PF09444"/>
    </source>
</evidence>
<feature type="region of interest" description="Disordered" evidence="1">
    <location>
        <begin position="479"/>
        <end position="532"/>
    </location>
</feature>
<feature type="compositionally biased region" description="Polar residues" evidence="1">
    <location>
        <begin position="835"/>
        <end position="855"/>
    </location>
</feature>
<feature type="compositionally biased region" description="Basic and acidic residues" evidence="1">
    <location>
        <begin position="576"/>
        <end position="585"/>
    </location>
</feature>
<feature type="compositionally biased region" description="Low complexity" evidence="1">
    <location>
        <begin position="164"/>
        <end position="193"/>
    </location>
</feature>
<feature type="compositionally biased region" description="Polar residues" evidence="1">
    <location>
        <begin position="794"/>
        <end position="807"/>
    </location>
</feature>
<feature type="compositionally biased region" description="Low complexity" evidence="1">
    <location>
        <begin position="1368"/>
        <end position="1395"/>
    </location>
</feature>
<feature type="region of interest" description="Disordered" evidence="1">
    <location>
        <begin position="548"/>
        <end position="782"/>
    </location>
</feature>
<feature type="compositionally biased region" description="Low complexity" evidence="1">
    <location>
        <begin position="808"/>
        <end position="819"/>
    </location>
</feature>
<dbReference type="Pfam" id="PF09444">
    <property type="entry name" value="MRC1"/>
    <property type="match status" value="1"/>
</dbReference>
<feature type="compositionally biased region" description="Acidic residues" evidence="1">
    <location>
        <begin position="301"/>
        <end position="310"/>
    </location>
</feature>
<feature type="compositionally biased region" description="Acidic residues" evidence="1">
    <location>
        <begin position="1129"/>
        <end position="1142"/>
    </location>
</feature>
<feature type="compositionally biased region" description="Acidic residues" evidence="1">
    <location>
        <begin position="648"/>
        <end position="677"/>
    </location>
</feature>
<feature type="compositionally biased region" description="Acidic residues" evidence="1">
    <location>
        <begin position="586"/>
        <end position="602"/>
    </location>
</feature>
<feature type="domain" description="DNA replication checkpoint mediator MRC1" evidence="2">
    <location>
        <begin position="935"/>
        <end position="1068"/>
    </location>
</feature>
<organism evidence="3 4">
    <name type="scientific">Mortierella polycephala</name>
    <dbReference type="NCBI Taxonomy" id="41804"/>
    <lineage>
        <taxon>Eukaryota</taxon>
        <taxon>Fungi</taxon>
        <taxon>Fungi incertae sedis</taxon>
        <taxon>Mucoromycota</taxon>
        <taxon>Mortierellomycotina</taxon>
        <taxon>Mortierellomycetes</taxon>
        <taxon>Mortierellales</taxon>
        <taxon>Mortierellaceae</taxon>
        <taxon>Mortierella</taxon>
    </lineage>
</organism>
<evidence type="ECO:0000313" key="4">
    <source>
        <dbReference type="Proteomes" id="UP000726737"/>
    </source>
</evidence>
<reference evidence="3" key="1">
    <citation type="journal article" date="2020" name="Fungal Divers.">
        <title>Resolving the Mortierellaceae phylogeny through synthesis of multi-gene phylogenetics and phylogenomics.</title>
        <authorList>
            <person name="Vandepol N."/>
            <person name="Liber J."/>
            <person name="Desiro A."/>
            <person name="Na H."/>
            <person name="Kennedy M."/>
            <person name="Barry K."/>
            <person name="Grigoriev I.V."/>
            <person name="Miller A.N."/>
            <person name="O'Donnell K."/>
            <person name="Stajich J.E."/>
            <person name="Bonito G."/>
        </authorList>
    </citation>
    <scope>NUCLEOTIDE SEQUENCE</scope>
    <source>
        <strain evidence="3">KOD948</strain>
    </source>
</reference>
<feature type="region of interest" description="Disordered" evidence="1">
    <location>
        <begin position="1344"/>
        <end position="1424"/>
    </location>
</feature>